<dbReference type="PANTHER" id="PTHR43000">
    <property type="entry name" value="DTDP-D-GLUCOSE 4,6-DEHYDRATASE-RELATED"/>
    <property type="match status" value="1"/>
</dbReference>
<dbReference type="InterPro" id="IPR016040">
    <property type="entry name" value="NAD(P)-bd_dom"/>
</dbReference>
<evidence type="ECO:0000313" key="5">
    <source>
        <dbReference type="EMBL" id="ELY63464.1"/>
    </source>
</evidence>
<dbReference type="RefSeq" id="WP_006432829.1">
    <property type="nucleotide sequence ID" value="NZ_AOID01000060.1"/>
</dbReference>
<dbReference type="Pfam" id="PF16363">
    <property type="entry name" value="GDP_Man_Dehyd"/>
    <property type="match status" value="1"/>
</dbReference>
<dbReference type="Gene3D" id="3.40.50.720">
    <property type="entry name" value="NAD(P)-binding Rossmann-like Domain"/>
    <property type="match status" value="1"/>
</dbReference>
<evidence type="ECO:0000259" key="4">
    <source>
        <dbReference type="Pfam" id="PF16363"/>
    </source>
</evidence>
<protein>
    <submittedName>
        <fullName evidence="5">dTDP-glucose 4,6-dehydratase</fullName>
    </submittedName>
</protein>
<gene>
    <name evidence="5" type="ORF">C489_18661</name>
</gene>
<organism evidence="5 6">
    <name type="scientific">Natrinema versiforme JCM 10478</name>
    <dbReference type="NCBI Taxonomy" id="1227496"/>
    <lineage>
        <taxon>Archaea</taxon>
        <taxon>Methanobacteriati</taxon>
        <taxon>Methanobacteriota</taxon>
        <taxon>Stenosarchaea group</taxon>
        <taxon>Halobacteria</taxon>
        <taxon>Halobacteriales</taxon>
        <taxon>Natrialbaceae</taxon>
        <taxon>Natrinema</taxon>
    </lineage>
</organism>
<name>L9XNU3_9EURY</name>
<dbReference type="GO" id="GO:0008460">
    <property type="term" value="F:dTDP-glucose 4,6-dehydratase activity"/>
    <property type="evidence" value="ECO:0007669"/>
    <property type="project" value="InterPro"/>
</dbReference>
<reference evidence="5 6" key="1">
    <citation type="journal article" date="2014" name="PLoS Genet.">
        <title>Phylogenetically driven sequencing of extremely halophilic archaea reveals strategies for static and dynamic osmo-response.</title>
        <authorList>
            <person name="Becker E.A."/>
            <person name="Seitzer P.M."/>
            <person name="Tritt A."/>
            <person name="Larsen D."/>
            <person name="Krusor M."/>
            <person name="Yao A.I."/>
            <person name="Wu D."/>
            <person name="Madern D."/>
            <person name="Eisen J.A."/>
            <person name="Darling A.E."/>
            <person name="Facciotti M.T."/>
        </authorList>
    </citation>
    <scope>NUCLEOTIDE SEQUENCE [LARGE SCALE GENOMIC DNA]</scope>
    <source>
        <strain evidence="5 6">JCM 10478</strain>
    </source>
</reference>
<evidence type="ECO:0000256" key="2">
    <source>
        <dbReference type="ARBA" id="ARBA00023027"/>
    </source>
</evidence>
<evidence type="ECO:0000313" key="6">
    <source>
        <dbReference type="Proteomes" id="UP000011632"/>
    </source>
</evidence>
<dbReference type="Gene3D" id="3.90.25.10">
    <property type="entry name" value="UDP-galactose 4-epimerase, domain 1"/>
    <property type="match status" value="1"/>
</dbReference>
<keyword evidence="2" id="KW-0520">NAD</keyword>
<dbReference type="AlphaFoldDB" id="L9XNU3"/>
<dbReference type="InterPro" id="IPR036291">
    <property type="entry name" value="NAD(P)-bd_dom_sf"/>
</dbReference>
<evidence type="ECO:0000256" key="1">
    <source>
        <dbReference type="ARBA" id="ARBA00001911"/>
    </source>
</evidence>
<accession>L9XNU3</accession>
<keyword evidence="3" id="KW-0456">Lyase</keyword>
<dbReference type="Proteomes" id="UP000011632">
    <property type="component" value="Unassembled WGS sequence"/>
</dbReference>
<dbReference type="EMBL" id="AOID01000060">
    <property type="protein sequence ID" value="ELY63464.1"/>
    <property type="molecule type" value="Genomic_DNA"/>
</dbReference>
<dbReference type="STRING" id="1227496.C489_18661"/>
<sequence>MRILVTGGAGFIGSNYVRHLLENSEDEVVTLDALTYAGSLDNLDGVLEHPNHEFVEGSICDRERVEELVSDADAIVNFAAESHVDRSIEGAAPFVETNVEGTQTLLDAAVDADVDRFLQISTDEVYGQILDGTFSEEDLLNPRNPYAATKASADLLAKSYETTHGLPVLITRTCNNFGPRQHTEKLIPKFIRNAAAGDELPVYGDGSNVREWIYVEDNCEALDLVLREGEPGEVYNIGSGEERTNLEVTEAILDAVGGSEDQITFVEDRAGHDQRYALETDKIERLGWEPSWSFEAGLERAVDYYL</sequence>
<keyword evidence="6" id="KW-1185">Reference proteome</keyword>
<evidence type="ECO:0000256" key="3">
    <source>
        <dbReference type="ARBA" id="ARBA00023239"/>
    </source>
</evidence>
<dbReference type="InterPro" id="IPR005888">
    <property type="entry name" value="dTDP_Gluc_deHydtase"/>
</dbReference>
<dbReference type="NCBIfam" id="TIGR01181">
    <property type="entry name" value="dTDP_gluc_dehyt"/>
    <property type="match status" value="1"/>
</dbReference>
<comment type="cofactor">
    <cofactor evidence="1">
        <name>NAD(+)</name>
        <dbReference type="ChEBI" id="CHEBI:57540"/>
    </cofactor>
</comment>
<dbReference type="SUPFAM" id="SSF51735">
    <property type="entry name" value="NAD(P)-binding Rossmann-fold domains"/>
    <property type="match status" value="1"/>
</dbReference>
<dbReference type="GO" id="GO:0009225">
    <property type="term" value="P:nucleotide-sugar metabolic process"/>
    <property type="evidence" value="ECO:0007669"/>
    <property type="project" value="InterPro"/>
</dbReference>
<proteinExistence type="predicted"/>
<dbReference type="OrthoDB" id="4907at2157"/>
<dbReference type="PATRIC" id="fig|1227496.3.peg.3753"/>
<feature type="domain" description="NAD(P)-binding" evidence="4">
    <location>
        <begin position="4"/>
        <end position="300"/>
    </location>
</feature>
<comment type="caution">
    <text evidence="5">The sequence shown here is derived from an EMBL/GenBank/DDBJ whole genome shotgun (WGS) entry which is preliminary data.</text>
</comment>
<dbReference type="CDD" id="cd05246">
    <property type="entry name" value="dTDP_GD_SDR_e"/>
    <property type="match status" value="1"/>
</dbReference>